<dbReference type="Proteomes" id="UP000179076">
    <property type="component" value="Unassembled WGS sequence"/>
</dbReference>
<evidence type="ECO:0000313" key="2">
    <source>
        <dbReference type="EMBL" id="OGI69799.1"/>
    </source>
</evidence>
<protein>
    <submittedName>
        <fullName evidence="2">Uncharacterized protein</fullName>
    </submittedName>
</protein>
<dbReference type="AlphaFoldDB" id="A0A1F6VJP4"/>
<reference evidence="2 3" key="1">
    <citation type="journal article" date="2016" name="Nat. Commun.">
        <title>Thousands of microbial genomes shed light on interconnected biogeochemical processes in an aquifer system.</title>
        <authorList>
            <person name="Anantharaman K."/>
            <person name="Brown C.T."/>
            <person name="Hug L.A."/>
            <person name="Sharon I."/>
            <person name="Castelle C.J."/>
            <person name="Probst A.J."/>
            <person name="Thomas B.C."/>
            <person name="Singh A."/>
            <person name="Wilkins M.J."/>
            <person name="Karaoz U."/>
            <person name="Brodie E.L."/>
            <person name="Williams K.H."/>
            <person name="Hubbard S.S."/>
            <person name="Banfield J.F."/>
        </authorList>
    </citation>
    <scope>NUCLEOTIDE SEQUENCE [LARGE SCALE GENOMIC DNA]</scope>
</reference>
<sequence length="60" mass="6448">MAASTALAHPGHRTLSAYHVHSESGLDPTSLILFAAAIIGVILIVRIAKRASRRQTHKHP</sequence>
<dbReference type="EMBL" id="MFSP01000014">
    <property type="protein sequence ID" value="OGI69799.1"/>
    <property type="molecule type" value="Genomic_DNA"/>
</dbReference>
<accession>A0A1F6VJP4</accession>
<feature type="transmembrane region" description="Helical" evidence="1">
    <location>
        <begin position="31"/>
        <end position="48"/>
    </location>
</feature>
<evidence type="ECO:0000256" key="1">
    <source>
        <dbReference type="SAM" id="Phobius"/>
    </source>
</evidence>
<comment type="caution">
    <text evidence="2">The sequence shown here is derived from an EMBL/GenBank/DDBJ whole genome shotgun (WGS) entry which is preliminary data.</text>
</comment>
<keyword evidence="1" id="KW-1133">Transmembrane helix</keyword>
<keyword evidence="1" id="KW-0812">Transmembrane</keyword>
<organism evidence="2 3">
    <name type="scientific">Candidatus Muproteobacteria bacterium RBG_16_60_9</name>
    <dbReference type="NCBI Taxonomy" id="1817755"/>
    <lineage>
        <taxon>Bacteria</taxon>
        <taxon>Pseudomonadati</taxon>
        <taxon>Pseudomonadota</taxon>
        <taxon>Candidatus Muproteobacteria</taxon>
    </lineage>
</organism>
<gene>
    <name evidence="2" type="ORF">A2W18_14170</name>
</gene>
<evidence type="ECO:0000313" key="3">
    <source>
        <dbReference type="Proteomes" id="UP000179076"/>
    </source>
</evidence>
<name>A0A1F6VJP4_9PROT</name>
<keyword evidence="1" id="KW-0472">Membrane</keyword>
<proteinExistence type="predicted"/>